<dbReference type="GO" id="GO:0016787">
    <property type="term" value="F:hydrolase activity"/>
    <property type="evidence" value="ECO:0007669"/>
    <property type="project" value="UniProtKB-KW"/>
</dbReference>
<dbReference type="InterPro" id="IPR029058">
    <property type="entry name" value="AB_hydrolase_fold"/>
</dbReference>
<dbReference type="KEGG" id="mflu:HZU40_02700"/>
<dbReference type="PANTHER" id="PTHR43798">
    <property type="entry name" value="MONOACYLGLYCEROL LIPASE"/>
    <property type="match status" value="1"/>
</dbReference>
<dbReference type="InterPro" id="IPR000073">
    <property type="entry name" value="AB_hydrolase_1"/>
</dbReference>
<reference evidence="2 3" key="1">
    <citation type="submission" date="2020-07" db="EMBL/GenBank/DDBJ databases">
        <title>Draft genome sequence of four isobutane-metabolizing strains capable of cometabolically degrading diverse ether contaminants.</title>
        <authorList>
            <person name="Chen W."/>
            <person name="Faulkner N."/>
            <person name="Smith C."/>
            <person name="Hyman M."/>
        </authorList>
    </citation>
    <scope>NUCLEOTIDE SEQUENCE [LARGE SCALE GENOMIC DNA]</scope>
    <source>
        <strain evidence="2 3">2A</strain>
    </source>
</reference>
<dbReference type="Gene3D" id="3.40.50.1820">
    <property type="entry name" value="alpha/beta hydrolase"/>
    <property type="match status" value="1"/>
</dbReference>
<accession>A0A7G8PNC5</accession>
<organism evidence="2 3">
    <name type="scientific">Mycolicibacterium fluoranthenivorans</name>
    <dbReference type="NCBI Taxonomy" id="258505"/>
    <lineage>
        <taxon>Bacteria</taxon>
        <taxon>Bacillati</taxon>
        <taxon>Actinomycetota</taxon>
        <taxon>Actinomycetes</taxon>
        <taxon>Mycobacteriales</taxon>
        <taxon>Mycobacteriaceae</taxon>
        <taxon>Mycolicibacterium</taxon>
    </lineage>
</organism>
<dbReference type="EMBL" id="CP059894">
    <property type="protein sequence ID" value="QNJ95841.1"/>
    <property type="molecule type" value="Genomic_DNA"/>
</dbReference>
<dbReference type="Pfam" id="PF00561">
    <property type="entry name" value="Abhydrolase_1"/>
    <property type="match status" value="1"/>
</dbReference>
<dbReference type="InterPro" id="IPR050266">
    <property type="entry name" value="AB_hydrolase_sf"/>
</dbReference>
<dbReference type="PRINTS" id="PR00111">
    <property type="entry name" value="ABHYDROLASE"/>
</dbReference>
<name>A0A7G8PNC5_9MYCO</name>
<dbReference type="Proteomes" id="UP000515498">
    <property type="component" value="Chromosome"/>
</dbReference>
<dbReference type="SUPFAM" id="SSF53474">
    <property type="entry name" value="alpha/beta-Hydrolases"/>
    <property type="match status" value="1"/>
</dbReference>
<evidence type="ECO:0000259" key="1">
    <source>
        <dbReference type="Pfam" id="PF00561"/>
    </source>
</evidence>
<dbReference type="GO" id="GO:0016020">
    <property type="term" value="C:membrane"/>
    <property type="evidence" value="ECO:0007669"/>
    <property type="project" value="TreeGrafter"/>
</dbReference>
<dbReference type="AlphaFoldDB" id="A0A7G8PNC5"/>
<proteinExistence type="predicted"/>
<evidence type="ECO:0000313" key="3">
    <source>
        <dbReference type="Proteomes" id="UP000515498"/>
    </source>
</evidence>
<dbReference type="PANTHER" id="PTHR43798:SF33">
    <property type="entry name" value="HYDROLASE, PUTATIVE (AFU_ORTHOLOGUE AFUA_2G14860)-RELATED"/>
    <property type="match status" value="1"/>
</dbReference>
<keyword evidence="2" id="KW-0378">Hydrolase</keyword>
<sequence length="271" mass="28605">MVVRMGYADTPLGQLHYAEAGHGDTTVIALHQTPRSHDEFAELLPLLAGGYRVVAMDMYGFGQSAKPKGQHTIEQYAAGVLALADALEIKHFAVMGHHTGAVVAIEVAAAAAERIDAVVLSSPSYTGPEYREGHAGGPGVDDAETDGDGGHLITLWSQRAPYYPEDRPDILNRFIRDALAPGVDPLEGHLACARYAMEDRIGGVTAPVLILGADGDPFSFPDIEPIRRGLSSAARVDVVVVEGGTIPMIEHLPVPVAAAVDGFLTELSAGR</sequence>
<protein>
    <submittedName>
        <fullName evidence="2">Alpha/beta hydrolase</fullName>
    </submittedName>
</protein>
<feature type="domain" description="AB hydrolase-1" evidence="1">
    <location>
        <begin position="26"/>
        <end position="178"/>
    </location>
</feature>
<gene>
    <name evidence="2" type="ORF">HZU40_02700</name>
</gene>
<evidence type="ECO:0000313" key="2">
    <source>
        <dbReference type="EMBL" id="QNJ95841.1"/>
    </source>
</evidence>